<comment type="caution">
    <text evidence="2">The sequence shown here is derived from an EMBL/GenBank/DDBJ whole genome shotgun (WGS) entry which is preliminary data.</text>
</comment>
<reference evidence="2 3" key="1">
    <citation type="submission" date="2020-08" db="EMBL/GenBank/DDBJ databases">
        <authorList>
            <person name="Seo M.-J."/>
        </authorList>
    </citation>
    <scope>NUCLEOTIDE SEQUENCE [LARGE SCALE GENOMIC DNA]</scope>
    <source>
        <strain evidence="2 3">MBLA0160</strain>
    </source>
</reference>
<feature type="region of interest" description="Disordered" evidence="1">
    <location>
        <begin position="28"/>
        <end position="47"/>
    </location>
</feature>
<proteinExistence type="predicted"/>
<accession>A0A7J9SI39</accession>
<dbReference type="AlphaFoldDB" id="A0A7J9SI39"/>
<evidence type="ECO:0000313" key="2">
    <source>
        <dbReference type="EMBL" id="MBB6646635.1"/>
    </source>
</evidence>
<dbReference type="SUPFAM" id="SSF51126">
    <property type="entry name" value="Pectin lyase-like"/>
    <property type="match status" value="2"/>
</dbReference>
<evidence type="ECO:0000313" key="3">
    <source>
        <dbReference type="Proteomes" id="UP000546257"/>
    </source>
</evidence>
<dbReference type="InterPro" id="IPR011050">
    <property type="entry name" value="Pectin_lyase_fold/virulence"/>
</dbReference>
<dbReference type="SMART" id="SM00710">
    <property type="entry name" value="PbH1"/>
    <property type="match status" value="9"/>
</dbReference>
<feature type="region of interest" description="Disordered" evidence="1">
    <location>
        <begin position="71"/>
        <end position="90"/>
    </location>
</feature>
<protein>
    <recommendedName>
        <fullName evidence="4">Right handed beta helix domain-containing protein</fullName>
    </recommendedName>
</protein>
<evidence type="ECO:0000256" key="1">
    <source>
        <dbReference type="SAM" id="MobiDB-lite"/>
    </source>
</evidence>
<dbReference type="Gene3D" id="2.160.20.10">
    <property type="entry name" value="Single-stranded right-handed beta-helix, Pectin lyase-like"/>
    <property type="match status" value="2"/>
</dbReference>
<organism evidence="2 3">
    <name type="scientific">Halobellus ruber</name>
    <dbReference type="NCBI Taxonomy" id="2761102"/>
    <lineage>
        <taxon>Archaea</taxon>
        <taxon>Methanobacteriati</taxon>
        <taxon>Methanobacteriota</taxon>
        <taxon>Stenosarchaea group</taxon>
        <taxon>Halobacteria</taxon>
        <taxon>Halobacteriales</taxon>
        <taxon>Haloferacaceae</taxon>
        <taxon>Halobellus</taxon>
    </lineage>
</organism>
<dbReference type="EMBL" id="JACKXD010000003">
    <property type="protein sequence ID" value="MBB6646635.1"/>
    <property type="molecule type" value="Genomic_DNA"/>
</dbReference>
<dbReference type="Proteomes" id="UP000546257">
    <property type="component" value="Unassembled WGS sequence"/>
</dbReference>
<gene>
    <name evidence="2" type="ORF">H5V44_10115</name>
</gene>
<dbReference type="InterPro" id="IPR006626">
    <property type="entry name" value="PbH1"/>
</dbReference>
<evidence type="ECO:0008006" key="4">
    <source>
        <dbReference type="Google" id="ProtNLM"/>
    </source>
</evidence>
<dbReference type="RefSeq" id="WP_185192995.1">
    <property type="nucleotide sequence ID" value="NZ_JACKXD010000003.1"/>
</dbReference>
<keyword evidence="3" id="KW-1185">Reference proteome</keyword>
<name>A0A7J9SI39_9EURY</name>
<sequence length="651" mass="66908">MTLTITDFVEQVDGVTIEDIPPQTRQRINDGLAGLTSGTDGGDGTAGPINEDAILVSKSLDGRAGFTSIQDAIDGNNRQNGASDSGADAGDTIFVESGRYDETVTAGLEDLTIRAVNSGAPLVTGQVIATGTGVTIDGLRVSPPDPGDTQGADEAIRVAGGADDVTIVDNVVEDFARNTGTEFTGVDGINVFGGSGDDEIKNATVKNNLVQRLQNTGGPEAEFPGGAAGISIQGNVTNPTVEGNFVRDIGQEVTNFGFGIVVRGTGNPTEETPTGVTIRNNGIRNVLSDPESPTVGVGVGLEAGDADDVTFFSNSIRNATFLLEDKTATIDLRSFANDNQLNRGALLENGDFEGVPGGAPVRNVIFDSIQLALDFVPAVSTEDTEMSTDDMDSPFADVPIVEVIDGASAYDPVTIDKSLILESFDDRPTIDASGSNPGIAIEASFTVVDGFEITGDNSTVAGISVRTSKGATNDVVIVDNVIRNITGAGGGGDVGVSFGILSFGDQRLTRLFVGGNVVENIGRTNAPDVDGQDGVPGFGMQLEEIGPPTGDSAGPPFGAIVDGNTVRNMRGTATDSGSNKITNYGIGIQPLDDNSVPGDDFPAAAEVVDNTIQNAAVGIVGGDTAFPSDAYEENNTFTSVNDNIRGLSNLS</sequence>
<dbReference type="InterPro" id="IPR012334">
    <property type="entry name" value="Pectin_lyas_fold"/>
</dbReference>